<proteinExistence type="predicted"/>
<dbReference type="InterPro" id="IPR019853">
    <property type="entry name" value="GldB-like"/>
</dbReference>
<dbReference type="NCBIfam" id="TIGR03514">
    <property type="entry name" value="GldB_lipo"/>
    <property type="match status" value="1"/>
</dbReference>
<dbReference type="Proteomes" id="UP000321080">
    <property type="component" value="Unassembled WGS sequence"/>
</dbReference>
<organism evidence="1 2">
    <name type="scientific">Seonamhaeicola maritimus</name>
    <dbReference type="NCBI Taxonomy" id="2591822"/>
    <lineage>
        <taxon>Bacteria</taxon>
        <taxon>Pseudomonadati</taxon>
        <taxon>Bacteroidota</taxon>
        <taxon>Flavobacteriia</taxon>
        <taxon>Flavobacteriales</taxon>
        <taxon>Flavobacteriaceae</taxon>
    </lineage>
</organism>
<comment type="caution">
    <text evidence="1">The sequence shown here is derived from an EMBL/GenBank/DDBJ whole genome shotgun (WGS) entry which is preliminary data.</text>
</comment>
<dbReference type="AlphaFoldDB" id="A0A5C7GIT8"/>
<dbReference type="Pfam" id="PF25594">
    <property type="entry name" value="GldB_lipo"/>
    <property type="match status" value="1"/>
</dbReference>
<evidence type="ECO:0000313" key="2">
    <source>
        <dbReference type="Proteomes" id="UP000321080"/>
    </source>
</evidence>
<protein>
    <submittedName>
        <fullName evidence="1">Gliding motility lipoprotein GldB</fullName>
    </submittedName>
</protein>
<gene>
    <name evidence="1" type="primary">gldB</name>
    <name evidence="1" type="ORF">FUA22_08275</name>
</gene>
<dbReference type="OrthoDB" id="976022at2"/>
<name>A0A5C7GIT8_9FLAO</name>
<dbReference type="RefSeq" id="WP_147767500.1">
    <property type="nucleotide sequence ID" value="NZ_VRKQ01000010.1"/>
</dbReference>
<keyword evidence="2" id="KW-1185">Reference proteome</keyword>
<evidence type="ECO:0000313" key="1">
    <source>
        <dbReference type="EMBL" id="TXG37518.1"/>
    </source>
</evidence>
<accession>A0A5C7GIT8</accession>
<dbReference type="PROSITE" id="PS51257">
    <property type="entry name" value="PROKAR_LIPOPROTEIN"/>
    <property type="match status" value="1"/>
</dbReference>
<keyword evidence="1" id="KW-0449">Lipoprotein</keyword>
<reference evidence="1 2" key="1">
    <citation type="submission" date="2019-08" db="EMBL/GenBank/DDBJ databases">
        <title>Seonamhaeicola sediminis sp. nov., isolated from marine sediment.</title>
        <authorList>
            <person name="Cao W.R."/>
        </authorList>
    </citation>
    <scope>NUCLEOTIDE SEQUENCE [LARGE SCALE GENOMIC DNA]</scope>
    <source>
        <strain evidence="1 2">1505</strain>
    </source>
</reference>
<sequence>MKNFLLFSLILIAVISCKKESQLEKEIAKINIDISVERFDVFFSESNISGLPKLKKAYPFMFSEKFKDSFWIAKLSDTLQQMLFSEVQNTFQGFKSEEAEIEMLFNHIKYYFGTFNPPRVITTTSDVDYRNKVIVTDTIAIIALDNYLGGEHEFYANIPKFISANFEKEQLVVDLATEYAKKYIFQSQNKTLLDEMIFFGKQLYFKDVVIPFRTEAQRIGYSQEELDWADVNESEVWRYFVERELLFSTDSKLPGRFINPAPFSKFYLEEIDADSPGRIGQYIGWQIVRSYMKQNDVSLEKMLITSPNEIYNNTKYKPKK</sequence>
<dbReference type="EMBL" id="VRKQ01000010">
    <property type="protein sequence ID" value="TXG37518.1"/>
    <property type="molecule type" value="Genomic_DNA"/>
</dbReference>